<keyword evidence="10" id="KW-0943">RNA-mediated gene silencing</keyword>
<dbReference type="EMBL" id="QJSP01000004">
    <property type="protein sequence ID" value="PYE18752.1"/>
    <property type="molecule type" value="Genomic_DNA"/>
</dbReference>
<keyword evidence="5 14" id="KW-0808">Transferase</keyword>
<name>A0A318RPL7_WILLI</name>
<evidence type="ECO:0000256" key="12">
    <source>
        <dbReference type="ARBA" id="ARBA00048418"/>
    </source>
</evidence>
<accession>A0A318RPL7</accession>
<feature type="domain" description="Hen1 N-terminal" evidence="13">
    <location>
        <begin position="1"/>
        <end position="243"/>
    </location>
</feature>
<keyword evidence="4 14" id="KW-0489">Methyltransferase</keyword>
<dbReference type="GO" id="GO:0001510">
    <property type="term" value="P:RNA methylation"/>
    <property type="evidence" value="ECO:0007669"/>
    <property type="project" value="InterPro"/>
</dbReference>
<comment type="similarity">
    <text evidence="2">Belongs to the methyltransferase superfamily. HEN1 family.</text>
</comment>
<dbReference type="InterPro" id="IPR038546">
    <property type="entry name" value="Hen1_N_sf"/>
</dbReference>
<dbReference type="NCBIfam" id="TIGR04074">
    <property type="entry name" value="bacter_Hen1"/>
    <property type="match status" value="1"/>
</dbReference>
<dbReference type="InterPro" id="IPR024026">
    <property type="entry name" value="3'-RNA_MeTfrase_Hen1_bac"/>
</dbReference>
<dbReference type="GO" id="GO:0003723">
    <property type="term" value="F:RNA binding"/>
    <property type="evidence" value="ECO:0007669"/>
    <property type="project" value="UniProtKB-KW"/>
</dbReference>
<dbReference type="Gene3D" id="3.30.1610.20">
    <property type="entry name" value="Hen1, N-terminal domain"/>
    <property type="match status" value="1"/>
</dbReference>
<dbReference type="GO" id="GO:0090486">
    <property type="term" value="F:small RNA 2'-O-methyltransferase activity"/>
    <property type="evidence" value="ECO:0007669"/>
    <property type="project" value="UniProtKB-EC"/>
</dbReference>
<dbReference type="EC" id="2.1.1.386" evidence="11"/>
<keyword evidence="7" id="KW-0479">Metal-binding</keyword>
<keyword evidence="8" id="KW-0460">Magnesium</keyword>
<protein>
    <recommendedName>
        <fullName evidence="3">Small RNA 2'-O-methyltransferase</fullName>
        <ecNumber evidence="11">2.1.1.386</ecNumber>
    </recommendedName>
</protein>
<evidence type="ECO:0000256" key="4">
    <source>
        <dbReference type="ARBA" id="ARBA00022603"/>
    </source>
</evidence>
<dbReference type="Pfam" id="PF12623">
    <property type="entry name" value="Hen1_L"/>
    <property type="match status" value="1"/>
</dbReference>
<evidence type="ECO:0000313" key="15">
    <source>
        <dbReference type="Proteomes" id="UP000247591"/>
    </source>
</evidence>
<dbReference type="OrthoDB" id="626362at2"/>
<dbReference type="Proteomes" id="UP000247591">
    <property type="component" value="Unassembled WGS sequence"/>
</dbReference>
<organism evidence="14 15">
    <name type="scientific">Williamsia limnetica</name>
    <dbReference type="NCBI Taxonomy" id="882452"/>
    <lineage>
        <taxon>Bacteria</taxon>
        <taxon>Bacillati</taxon>
        <taxon>Actinomycetota</taxon>
        <taxon>Actinomycetes</taxon>
        <taxon>Mycobacteriales</taxon>
        <taxon>Nocardiaceae</taxon>
        <taxon>Williamsia</taxon>
    </lineage>
</organism>
<keyword evidence="6" id="KW-0949">S-adenosyl-L-methionine</keyword>
<dbReference type="PANTHER" id="PTHR21404">
    <property type="entry name" value="HEN1"/>
    <property type="match status" value="1"/>
</dbReference>
<evidence type="ECO:0000256" key="1">
    <source>
        <dbReference type="ARBA" id="ARBA00001946"/>
    </source>
</evidence>
<dbReference type="Gene3D" id="3.40.50.150">
    <property type="entry name" value="Vaccinia Virus protein VP39"/>
    <property type="match status" value="1"/>
</dbReference>
<dbReference type="InterPro" id="IPR029063">
    <property type="entry name" value="SAM-dependent_MTases_sf"/>
</dbReference>
<evidence type="ECO:0000256" key="11">
    <source>
        <dbReference type="ARBA" id="ARBA00035025"/>
    </source>
</evidence>
<evidence type="ECO:0000256" key="3">
    <source>
        <dbReference type="ARBA" id="ARBA00021330"/>
    </source>
</evidence>
<evidence type="ECO:0000256" key="10">
    <source>
        <dbReference type="ARBA" id="ARBA00023158"/>
    </source>
</evidence>
<keyword evidence="15" id="KW-1185">Reference proteome</keyword>
<reference evidence="14 15" key="1">
    <citation type="submission" date="2018-06" db="EMBL/GenBank/DDBJ databases">
        <title>Genomic Encyclopedia of Type Strains, Phase IV (KMG-IV): sequencing the most valuable type-strain genomes for metagenomic binning, comparative biology and taxonomic classification.</title>
        <authorList>
            <person name="Goeker M."/>
        </authorList>
    </citation>
    <scope>NUCLEOTIDE SEQUENCE [LARGE SCALE GENOMIC DNA]</scope>
    <source>
        <strain evidence="14 15">DSM 45521</strain>
    </source>
</reference>
<evidence type="ECO:0000259" key="13">
    <source>
        <dbReference type="Pfam" id="PF12623"/>
    </source>
</evidence>
<gene>
    <name evidence="14" type="ORF">DFR67_104334</name>
</gene>
<sequence>MLLTISVERSASLAVPSDLGFLLHKHPEKVQLFSVYGGTAHVFYPEVTDDRCTVALVLEVDPVALVRGRSDAHDGFALGQYVNDRAYVASSLLSVAMAKVFRSALNGYCSARPELVDTVLPLTITLPAVPGDPDLLVRLFEPMGWNVHAEPITLDATRPEWGDAPLVSLTLTGSLRLADALNHLYVLLPVLDDAKHYWVDDAEVDKLVRAGSGWLATHPERELITHRYLAHQRGLKDAATLRLIQLDDRPVEEALDDDESAASRPLVHLRHEAVLRVVDELRPASIADLGCGSGALLGALLKVQGVARVIGTEVSDTGLSKAAKRLHVADMTERQSGRLSLLLSSLQYEDERLGELDLAILMEVIEHIDPDRLPAVVANVFGAMRPRHVVVTTPNSEYNVRYPALAGGGFRHPDHRFEWTRLEFAAWAGSVGESYGYDVDLRPVGDVDDEVGSPTQMAIFGRRTELEEKA</sequence>
<proteinExistence type="inferred from homology"/>
<evidence type="ECO:0000313" key="14">
    <source>
        <dbReference type="EMBL" id="PYE18752.1"/>
    </source>
</evidence>
<evidence type="ECO:0000256" key="7">
    <source>
        <dbReference type="ARBA" id="ARBA00022723"/>
    </source>
</evidence>
<evidence type="ECO:0000256" key="9">
    <source>
        <dbReference type="ARBA" id="ARBA00022884"/>
    </source>
</evidence>
<evidence type="ECO:0000256" key="6">
    <source>
        <dbReference type="ARBA" id="ARBA00022691"/>
    </source>
</evidence>
<evidence type="ECO:0000256" key="8">
    <source>
        <dbReference type="ARBA" id="ARBA00022842"/>
    </source>
</evidence>
<dbReference type="GO" id="GO:0031047">
    <property type="term" value="P:regulatory ncRNA-mediated gene silencing"/>
    <property type="evidence" value="ECO:0007669"/>
    <property type="project" value="UniProtKB-KW"/>
</dbReference>
<keyword evidence="9" id="KW-0694">RNA-binding</keyword>
<dbReference type="InterPro" id="IPR024740">
    <property type="entry name" value="Hen1_N"/>
</dbReference>
<evidence type="ECO:0000256" key="2">
    <source>
        <dbReference type="ARBA" id="ARBA00009026"/>
    </source>
</evidence>
<comment type="caution">
    <text evidence="14">The sequence shown here is derived from an EMBL/GenBank/DDBJ whole genome shotgun (WGS) entry which is preliminary data.</text>
</comment>
<dbReference type="RefSeq" id="WP_110469261.1">
    <property type="nucleotide sequence ID" value="NZ_QJSP01000004.1"/>
</dbReference>
<dbReference type="SUPFAM" id="SSF53335">
    <property type="entry name" value="S-adenosyl-L-methionine-dependent methyltransferases"/>
    <property type="match status" value="1"/>
</dbReference>
<dbReference type="PANTHER" id="PTHR21404:SF3">
    <property type="entry name" value="SMALL RNA 2'-O-METHYLTRANSFERASE"/>
    <property type="match status" value="1"/>
</dbReference>
<comment type="catalytic activity">
    <reaction evidence="12">
        <text>small RNA 3'-end nucleotide + S-adenosyl-L-methionine = small RNA 3'-end 2'-O-methylnucleotide + S-adenosyl-L-homocysteine + H(+)</text>
        <dbReference type="Rhea" id="RHEA:37887"/>
        <dbReference type="Rhea" id="RHEA-COMP:10415"/>
        <dbReference type="Rhea" id="RHEA-COMP:10416"/>
        <dbReference type="ChEBI" id="CHEBI:15378"/>
        <dbReference type="ChEBI" id="CHEBI:57856"/>
        <dbReference type="ChEBI" id="CHEBI:59789"/>
        <dbReference type="ChEBI" id="CHEBI:74896"/>
        <dbReference type="ChEBI" id="CHEBI:74898"/>
        <dbReference type="EC" id="2.1.1.386"/>
    </reaction>
</comment>
<dbReference type="GO" id="GO:0046872">
    <property type="term" value="F:metal ion binding"/>
    <property type="evidence" value="ECO:0007669"/>
    <property type="project" value="UniProtKB-KW"/>
</dbReference>
<dbReference type="AlphaFoldDB" id="A0A318RPL7"/>
<evidence type="ECO:0000256" key="5">
    <source>
        <dbReference type="ARBA" id="ARBA00022679"/>
    </source>
</evidence>
<dbReference type="Pfam" id="PF13489">
    <property type="entry name" value="Methyltransf_23"/>
    <property type="match status" value="1"/>
</dbReference>
<comment type="cofactor">
    <cofactor evidence="1">
        <name>Mg(2+)</name>
        <dbReference type="ChEBI" id="CHEBI:18420"/>
    </cofactor>
</comment>
<dbReference type="InterPro" id="IPR026610">
    <property type="entry name" value="Hen1"/>
</dbReference>